<dbReference type="EMBL" id="UYRR01032599">
    <property type="protein sequence ID" value="VDK56157.1"/>
    <property type="molecule type" value="Genomic_DNA"/>
</dbReference>
<feature type="transmembrane region" description="Helical" evidence="2">
    <location>
        <begin position="79"/>
        <end position="102"/>
    </location>
</feature>
<keyword evidence="2" id="KW-0472">Membrane</keyword>
<protein>
    <submittedName>
        <fullName evidence="5">Vesicle-associated membrane protein 711-like</fullName>
    </submittedName>
</protein>
<accession>A0A0M3K639</accession>
<gene>
    <name evidence="3" type="ORF">ASIM_LOCUS15837</name>
</gene>
<evidence type="ECO:0000256" key="1">
    <source>
        <dbReference type="SAM" id="MobiDB-lite"/>
    </source>
</evidence>
<evidence type="ECO:0000313" key="4">
    <source>
        <dbReference type="Proteomes" id="UP000267096"/>
    </source>
</evidence>
<feature type="compositionally biased region" description="Pro residues" evidence="1">
    <location>
        <begin position="20"/>
        <end position="35"/>
    </location>
</feature>
<name>A0A0M3K639_ANISI</name>
<dbReference type="AlphaFoldDB" id="A0A0M3K639"/>
<keyword evidence="2" id="KW-0812">Transmembrane</keyword>
<feature type="region of interest" description="Disordered" evidence="1">
    <location>
        <begin position="1"/>
        <end position="55"/>
    </location>
</feature>
<reference evidence="3 4" key="2">
    <citation type="submission" date="2018-11" db="EMBL/GenBank/DDBJ databases">
        <authorList>
            <consortium name="Pathogen Informatics"/>
        </authorList>
    </citation>
    <scope>NUCLEOTIDE SEQUENCE [LARGE SCALE GENOMIC DNA]</scope>
</reference>
<evidence type="ECO:0000313" key="3">
    <source>
        <dbReference type="EMBL" id="VDK56157.1"/>
    </source>
</evidence>
<sequence>MDEADHYETLGSSTGDVSERPPPPADSPGGLPPTPGTSTTLSDKQQSTGTDKELKSFRNNMKSFSAEALRSRNHAQLQCMVVSFTAFWSLLAVLISMIVLAVNKTKLFL</sequence>
<keyword evidence="2" id="KW-1133">Transmembrane helix</keyword>
<reference evidence="5" key="1">
    <citation type="submission" date="2017-02" db="UniProtKB">
        <authorList>
            <consortium name="WormBaseParasite"/>
        </authorList>
    </citation>
    <scope>IDENTIFICATION</scope>
</reference>
<evidence type="ECO:0000313" key="5">
    <source>
        <dbReference type="WBParaSite" id="ASIM_0001643001-mRNA-1"/>
    </source>
</evidence>
<proteinExistence type="predicted"/>
<dbReference type="Proteomes" id="UP000267096">
    <property type="component" value="Unassembled WGS sequence"/>
</dbReference>
<dbReference type="WBParaSite" id="ASIM_0001643001-mRNA-1">
    <property type="protein sequence ID" value="ASIM_0001643001-mRNA-1"/>
    <property type="gene ID" value="ASIM_0001643001"/>
</dbReference>
<keyword evidence="4" id="KW-1185">Reference proteome</keyword>
<evidence type="ECO:0000256" key="2">
    <source>
        <dbReference type="SAM" id="Phobius"/>
    </source>
</evidence>
<organism evidence="5">
    <name type="scientific">Anisakis simplex</name>
    <name type="common">Herring worm</name>
    <dbReference type="NCBI Taxonomy" id="6269"/>
    <lineage>
        <taxon>Eukaryota</taxon>
        <taxon>Metazoa</taxon>
        <taxon>Ecdysozoa</taxon>
        <taxon>Nematoda</taxon>
        <taxon>Chromadorea</taxon>
        <taxon>Rhabditida</taxon>
        <taxon>Spirurina</taxon>
        <taxon>Ascaridomorpha</taxon>
        <taxon>Ascaridoidea</taxon>
        <taxon>Anisakidae</taxon>
        <taxon>Anisakis</taxon>
        <taxon>Anisakis simplex complex</taxon>
    </lineage>
</organism>